<gene>
    <name evidence="2" type="ORF">SAMN04489764_5303</name>
</gene>
<reference evidence="2 3" key="1">
    <citation type="submission" date="2016-10" db="EMBL/GenBank/DDBJ databases">
        <authorList>
            <person name="de Groot N.N."/>
        </authorList>
    </citation>
    <scope>NUCLEOTIDE SEQUENCE [LARGE SCALE GENOMIC DNA]</scope>
    <source>
        <strain evidence="2 3">DSM 43794</strain>
    </source>
</reference>
<keyword evidence="3" id="KW-1185">Reference proteome</keyword>
<dbReference type="Pfam" id="PF00480">
    <property type="entry name" value="ROK"/>
    <property type="match status" value="1"/>
</dbReference>
<evidence type="ECO:0000313" key="2">
    <source>
        <dbReference type="EMBL" id="SDR33591.1"/>
    </source>
</evidence>
<dbReference type="InterPro" id="IPR043129">
    <property type="entry name" value="ATPase_NBD"/>
</dbReference>
<dbReference type="Gene3D" id="3.30.420.40">
    <property type="match status" value="2"/>
</dbReference>
<evidence type="ECO:0000256" key="1">
    <source>
        <dbReference type="ARBA" id="ARBA00006479"/>
    </source>
</evidence>
<dbReference type="AlphaFoldDB" id="A0A1H1I7A2"/>
<comment type="similarity">
    <text evidence="1">Belongs to the ROK (NagC/XylR) family.</text>
</comment>
<dbReference type="RefSeq" id="WP_093262905.1">
    <property type="nucleotide sequence ID" value="NZ_FNKK01000002.1"/>
</dbReference>
<dbReference type="STRING" id="35622.SAMN04489764_5303"/>
<dbReference type="OrthoDB" id="9795247at2"/>
<name>A0A1H1I7A2_9ACTN</name>
<keyword evidence="2" id="KW-0808">Transferase</keyword>
<sequence>MTYLGIDVGGTKVALRAESAAGTRELRFAWAAAGTVEADLELLASQARALLAELPEPVVSVGVAMPATVGPDGRVAAWPSRPGWIGVDLPAALGEVFGTARIAYADDGDLAALAESAVIGGDLVYLGVGTGVGGGIVLDGRPVPGAELGHMVVDLHGESCPCGRRGCVQALASGPAILRRAARFRGTEVSAAEFPTACRTGAVWALAAVESACLALAAAVVGVGEALGVTSAVIGGGFADAVEGFAARVAARVADLARPGHPPPRVRAAALGADSSLTGAVLLARDGSTIMPTRVLDGTR</sequence>
<dbReference type="Proteomes" id="UP000217103">
    <property type="component" value="Unassembled WGS sequence"/>
</dbReference>
<dbReference type="SUPFAM" id="SSF53067">
    <property type="entry name" value="Actin-like ATPase domain"/>
    <property type="match status" value="1"/>
</dbReference>
<proteinExistence type="inferred from homology"/>
<evidence type="ECO:0000313" key="3">
    <source>
        <dbReference type="Proteomes" id="UP000217103"/>
    </source>
</evidence>
<dbReference type="PANTHER" id="PTHR18964">
    <property type="entry name" value="ROK (REPRESSOR, ORF, KINASE) FAMILY"/>
    <property type="match status" value="1"/>
</dbReference>
<protein>
    <submittedName>
        <fullName evidence="2">Kanosamine 6-kinase</fullName>
    </submittedName>
</protein>
<dbReference type="EMBL" id="FNKK01000002">
    <property type="protein sequence ID" value="SDR33591.1"/>
    <property type="molecule type" value="Genomic_DNA"/>
</dbReference>
<dbReference type="InterPro" id="IPR000600">
    <property type="entry name" value="ROK"/>
</dbReference>
<keyword evidence="2" id="KW-0418">Kinase</keyword>
<accession>A0A1H1I7A2</accession>
<dbReference type="PANTHER" id="PTHR18964:SF169">
    <property type="entry name" value="N-ACETYLMANNOSAMINE KINASE"/>
    <property type="match status" value="1"/>
</dbReference>
<dbReference type="GO" id="GO:0016301">
    <property type="term" value="F:kinase activity"/>
    <property type="evidence" value="ECO:0007669"/>
    <property type="project" value="UniProtKB-KW"/>
</dbReference>
<organism evidence="2 3">
    <name type="scientific">Thermostaphylospora chromogena</name>
    <dbReference type="NCBI Taxonomy" id="35622"/>
    <lineage>
        <taxon>Bacteria</taxon>
        <taxon>Bacillati</taxon>
        <taxon>Actinomycetota</taxon>
        <taxon>Actinomycetes</taxon>
        <taxon>Streptosporangiales</taxon>
        <taxon>Thermomonosporaceae</taxon>
        <taxon>Thermostaphylospora</taxon>
    </lineage>
</organism>